<dbReference type="OrthoDB" id="3733498at2"/>
<dbReference type="AlphaFoldDB" id="A0A077LTD6"/>
<dbReference type="Pfam" id="PF05437">
    <property type="entry name" value="AzlD"/>
    <property type="match status" value="1"/>
</dbReference>
<name>A0A077LTD6_9MICO</name>
<dbReference type="InterPro" id="IPR008407">
    <property type="entry name" value="Brnchd-chn_aa_trnsp_AzlD"/>
</dbReference>
<feature type="transmembrane region" description="Helical" evidence="1">
    <location>
        <begin position="67"/>
        <end position="97"/>
    </location>
</feature>
<dbReference type="EMBL" id="CAJB01000031">
    <property type="protein sequence ID" value="CCH76436.1"/>
    <property type="molecule type" value="Genomic_DNA"/>
</dbReference>
<evidence type="ECO:0000256" key="1">
    <source>
        <dbReference type="SAM" id="Phobius"/>
    </source>
</evidence>
<keyword evidence="1" id="KW-0472">Membrane</keyword>
<accession>A0A077LTD6</accession>
<dbReference type="RefSeq" id="WP_048553209.1">
    <property type="nucleotide sequence ID" value="NZ_HF570958.1"/>
</dbReference>
<proteinExistence type="predicted"/>
<organism evidence="2 3">
    <name type="scientific">Nostocoides japonicum T1-X7</name>
    <dbReference type="NCBI Taxonomy" id="1194083"/>
    <lineage>
        <taxon>Bacteria</taxon>
        <taxon>Bacillati</taxon>
        <taxon>Actinomycetota</taxon>
        <taxon>Actinomycetes</taxon>
        <taxon>Micrococcales</taxon>
        <taxon>Intrasporangiaceae</taxon>
        <taxon>Nostocoides</taxon>
    </lineage>
</organism>
<sequence>MTMWGAVLIGCAACFVLKAAGYVVPARWLEGRVVSRVTTLLPVALLAALVAVQSFTTDGRLVLDARLAAVVVAVVLLSLRANFVVVVLAAAVVAAALRAVGWVA</sequence>
<protein>
    <recommendedName>
        <fullName evidence="4">Branched-chain amino acid transport</fullName>
    </recommendedName>
</protein>
<evidence type="ECO:0008006" key="4">
    <source>
        <dbReference type="Google" id="ProtNLM"/>
    </source>
</evidence>
<evidence type="ECO:0000313" key="2">
    <source>
        <dbReference type="EMBL" id="CCH76436.1"/>
    </source>
</evidence>
<dbReference type="Proteomes" id="UP000035721">
    <property type="component" value="Unassembled WGS sequence"/>
</dbReference>
<gene>
    <name evidence="2" type="ORF">BN12_1260014</name>
</gene>
<feature type="transmembrane region" description="Helical" evidence="1">
    <location>
        <begin position="37"/>
        <end position="55"/>
    </location>
</feature>
<keyword evidence="1" id="KW-0812">Transmembrane</keyword>
<evidence type="ECO:0000313" key="3">
    <source>
        <dbReference type="Proteomes" id="UP000035721"/>
    </source>
</evidence>
<comment type="caution">
    <text evidence="2">The sequence shown here is derived from an EMBL/GenBank/DDBJ whole genome shotgun (WGS) entry which is preliminary data.</text>
</comment>
<reference evidence="2 3" key="1">
    <citation type="journal article" date="2013" name="ISME J.">
        <title>A metabolic model for members of the genus Tetrasphaera involved in enhanced biological phosphorus removal.</title>
        <authorList>
            <person name="Kristiansen R."/>
            <person name="Nguyen H.T.T."/>
            <person name="Saunders A.M."/>
            <person name="Nielsen J.L."/>
            <person name="Wimmer R."/>
            <person name="Le V.Q."/>
            <person name="McIlroy S.J."/>
            <person name="Petrovski S."/>
            <person name="Seviour R.J."/>
            <person name="Calteau A."/>
            <person name="Nielsen K.L."/>
            <person name="Nielsen P.H."/>
        </authorList>
    </citation>
    <scope>NUCLEOTIDE SEQUENCE [LARGE SCALE GENOMIC DNA]</scope>
    <source>
        <strain evidence="2 3">T1-X7</strain>
    </source>
</reference>
<keyword evidence="1" id="KW-1133">Transmembrane helix</keyword>
<keyword evidence="3" id="KW-1185">Reference proteome</keyword>
<dbReference type="STRING" id="1194083.BN12_1260014"/>